<dbReference type="CDD" id="cd07989">
    <property type="entry name" value="LPLAT_AGPAT-like"/>
    <property type="match status" value="1"/>
</dbReference>
<dbReference type="Pfam" id="PF01553">
    <property type="entry name" value="Acyltransferase"/>
    <property type="match status" value="1"/>
</dbReference>
<keyword evidence="5" id="KW-1185">Reference proteome</keyword>
<dbReference type="SMART" id="SM00563">
    <property type="entry name" value="PlsC"/>
    <property type="match status" value="1"/>
</dbReference>
<dbReference type="GO" id="GO:0003841">
    <property type="term" value="F:1-acylglycerol-3-phosphate O-acyltransferase activity"/>
    <property type="evidence" value="ECO:0007669"/>
    <property type="project" value="TreeGrafter"/>
</dbReference>
<dbReference type="Proteomes" id="UP000185984">
    <property type="component" value="Unassembled WGS sequence"/>
</dbReference>
<reference evidence="4 5" key="1">
    <citation type="submission" date="2016-11" db="EMBL/GenBank/DDBJ databases">
        <title>Draft Genome Sequences of Nine Cyanobacterial Strains from Diverse Habitats.</title>
        <authorList>
            <person name="Zhu T."/>
            <person name="Hou S."/>
            <person name="Lu X."/>
            <person name="Hess W.R."/>
        </authorList>
    </citation>
    <scope>NUCLEOTIDE SEQUENCE [LARGE SCALE GENOMIC DNA]</scope>
    <source>
        <strain evidence="4 5">5.2 s.c.1</strain>
    </source>
</reference>
<dbReference type="PANTHER" id="PTHR10434">
    <property type="entry name" value="1-ACYL-SN-GLYCEROL-3-PHOSPHATE ACYLTRANSFERASE"/>
    <property type="match status" value="1"/>
</dbReference>
<dbReference type="EMBL" id="MRCC01000001">
    <property type="protein sequence ID" value="OKH29252.1"/>
    <property type="molecule type" value="Genomic_DNA"/>
</dbReference>
<keyword evidence="2 4" id="KW-0012">Acyltransferase</keyword>
<dbReference type="AlphaFoldDB" id="A0A1U7I013"/>
<protein>
    <submittedName>
        <fullName evidence="4">1-acyl-sn-glycerol-3-phosphate acyltransferase</fullName>
    </submittedName>
</protein>
<dbReference type="InterPro" id="IPR002123">
    <property type="entry name" value="Plipid/glycerol_acylTrfase"/>
</dbReference>
<sequence>MPLLATVMIQLDSPPFVIVGSLETRMKTKVAPPTSPNTSRVSPWLAQLVYPLGSYVVLPFFFSKLEVIGQENLPTTGPVILAPTHRSRWDALLVPYATGRMVTGRDLRFMVSADEVRGVQGWFICRLGGFAIDTKHPAISTLRHGVELLQAGEMMVIFPEGNIFRDGTVHPLKPGLARIALSAESSQPGLGIKIVPINLSYSQPYPHWGCEVKIRIGSPISVADYNTGSIKQNAKALTTDLEAALNALNAHEAELPTVQASEVKSNDSLSDDSIASF</sequence>
<keyword evidence="1 4" id="KW-0808">Transferase</keyword>
<dbReference type="STRING" id="247279.NIES1031_01305"/>
<dbReference type="PANTHER" id="PTHR10434:SF11">
    <property type="entry name" value="1-ACYL-SN-GLYCEROL-3-PHOSPHATE ACYLTRANSFERASE"/>
    <property type="match status" value="1"/>
</dbReference>
<accession>A0A1U7I013</accession>
<proteinExistence type="predicted"/>
<gene>
    <name evidence="4" type="ORF">NIES1031_01305</name>
</gene>
<feature type="domain" description="Phospholipid/glycerol acyltransferase" evidence="3">
    <location>
        <begin position="79"/>
        <end position="202"/>
    </location>
</feature>
<dbReference type="SUPFAM" id="SSF69593">
    <property type="entry name" value="Glycerol-3-phosphate (1)-acyltransferase"/>
    <property type="match status" value="1"/>
</dbReference>
<evidence type="ECO:0000313" key="5">
    <source>
        <dbReference type="Proteomes" id="UP000185984"/>
    </source>
</evidence>
<evidence type="ECO:0000256" key="2">
    <source>
        <dbReference type="ARBA" id="ARBA00023315"/>
    </source>
</evidence>
<evidence type="ECO:0000313" key="4">
    <source>
        <dbReference type="EMBL" id="OKH29252.1"/>
    </source>
</evidence>
<comment type="caution">
    <text evidence="4">The sequence shown here is derived from an EMBL/GenBank/DDBJ whole genome shotgun (WGS) entry which is preliminary data.</text>
</comment>
<evidence type="ECO:0000256" key="1">
    <source>
        <dbReference type="ARBA" id="ARBA00022679"/>
    </source>
</evidence>
<organism evidence="4 5">
    <name type="scientific">Chroogloeocystis siderophila 5.2 s.c.1</name>
    <dbReference type="NCBI Taxonomy" id="247279"/>
    <lineage>
        <taxon>Bacteria</taxon>
        <taxon>Bacillati</taxon>
        <taxon>Cyanobacteriota</taxon>
        <taxon>Cyanophyceae</taxon>
        <taxon>Oscillatoriophycideae</taxon>
        <taxon>Chroococcales</taxon>
        <taxon>Chroococcaceae</taxon>
        <taxon>Chroogloeocystis</taxon>
    </lineage>
</organism>
<evidence type="ECO:0000259" key="3">
    <source>
        <dbReference type="SMART" id="SM00563"/>
    </source>
</evidence>
<dbReference type="GO" id="GO:0006654">
    <property type="term" value="P:phosphatidic acid biosynthetic process"/>
    <property type="evidence" value="ECO:0007669"/>
    <property type="project" value="TreeGrafter"/>
</dbReference>
<name>A0A1U7I013_9CHRO</name>